<comment type="pathway">
    <text evidence="3">Purine metabolism; 3',5'-cyclic di-GMP biosynthesis.</text>
</comment>
<feature type="transmembrane region" description="Helical" evidence="10">
    <location>
        <begin position="188"/>
        <end position="207"/>
    </location>
</feature>
<evidence type="ECO:0000256" key="8">
    <source>
        <dbReference type="ARBA" id="ARBA00023136"/>
    </source>
</evidence>
<dbReference type="OrthoDB" id="9787514at2"/>
<dbReference type="Gene3D" id="3.30.450.20">
    <property type="entry name" value="PAS domain"/>
    <property type="match status" value="2"/>
</dbReference>
<feature type="transmembrane region" description="Helical" evidence="10">
    <location>
        <begin position="91"/>
        <end position="112"/>
    </location>
</feature>
<dbReference type="KEGG" id="ege:EM595_2398"/>
<evidence type="ECO:0000256" key="9">
    <source>
        <dbReference type="ARBA" id="ARBA00034247"/>
    </source>
</evidence>
<dbReference type="STRING" id="1619313.EM595_2398"/>
<evidence type="ECO:0000259" key="14">
    <source>
        <dbReference type="PROSITE" id="PS50887"/>
    </source>
</evidence>
<dbReference type="Pfam" id="PF00989">
    <property type="entry name" value="PAS"/>
    <property type="match status" value="1"/>
</dbReference>
<feature type="domain" description="PAS" evidence="11">
    <location>
        <begin position="298"/>
        <end position="368"/>
    </location>
</feature>
<feature type="domain" description="GGDEF" evidence="14">
    <location>
        <begin position="601"/>
        <end position="734"/>
    </location>
</feature>
<dbReference type="PATRIC" id="fig|1619313.3.peg.2493"/>
<feature type="domain" description="PAS" evidence="11">
    <location>
        <begin position="439"/>
        <end position="491"/>
    </location>
</feature>
<evidence type="ECO:0000313" key="15">
    <source>
        <dbReference type="EMBL" id="CUU24631.1"/>
    </source>
</evidence>
<dbReference type="Pfam" id="PF05231">
    <property type="entry name" value="MASE1"/>
    <property type="match status" value="1"/>
</dbReference>
<dbReference type="SUPFAM" id="SSF141868">
    <property type="entry name" value="EAL domain-like"/>
    <property type="match status" value="1"/>
</dbReference>
<dbReference type="InterPro" id="IPR029787">
    <property type="entry name" value="Nucleotide_cyclase"/>
</dbReference>
<dbReference type="PROSITE" id="PS50112">
    <property type="entry name" value="PAS"/>
    <property type="match status" value="2"/>
</dbReference>
<feature type="transmembrane region" description="Helical" evidence="10">
    <location>
        <begin position="124"/>
        <end position="148"/>
    </location>
</feature>
<dbReference type="PANTHER" id="PTHR44757">
    <property type="entry name" value="DIGUANYLATE CYCLASE DGCP"/>
    <property type="match status" value="1"/>
</dbReference>
<comment type="catalytic activity">
    <reaction evidence="9">
        <text>2 GTP = 3',3'-c-di-GMP + 2 diphosphate</text>
        <dbReference type="Rhea" id="RHEA:24898"/>
        <dbReference type="ChEBI" id="CHEBI:33019"/>
        <dbReference type="ChEBI" id="CHEBI:37565"/>
        <dbReference type="ChEBI" id="CHEBI:58805"/>
        <dbReference type="EC" id="2.7.7.65"/>
    </reaction>
</comment>
<dbReference type="InterPro" id="IPR000014">
    <property type="entry name" value="PAS"/>
</dbReference>
<evidence type="ECO:0000256" key="7">
    <source>
        <dbReference type="ARBA" id="ARBA00022989"/>
    </source>
</evidence>
<dbReference type="Proteomes" id="UP000059419">
    <property type="component" value="Chromosome 1"/>
</dbReference>
<feature type="transmembrane region" description="Helical" evidence="10">
    <location>
        <begin position="154"/>
        <end position="176"/>
    </location>
</feature>
<dbReference type="EC" id="2.7.7.65" evidence="4"/>
<dbReference type="PROSITE" id="PS50887">
    <property type="entry name" value="GGDEF"/>
    <property type="match status" value="1"/>
</dbReference>
<dbReference type="Pfam" id="PF00990">
    <property type="entry name" value="GGDEF"/>
    <property type="match status" value="1"/>
</dbReference>
<dbReference type="PROSITE" id="PS50883">
    <property type="entry name" value="EAL"/>
    <property type="match status" value="1"/>
</dbReference>
<dbReference type="InterPro" id="IPR001610">
    <property type="entry name" value="PAC"/>
</dbReference>
<dbReference type="GO" id="GO:0005886">
    <property type="term" value="C:plasma membrane"/>
    <property type="evidence" value="ECO:0007669"/>
    <property type="project" value="UniProtKB-SubCell"/>
</dbReference>
<dbReference type="InterPro" id="IPR013767">
    <property type="entry name" value="PAS_fold"/>
</dbReference>
<dbReference type="CDD" id="cd00130">
    <property type="entry name" value="PAS"/>
    <property type="match status" value="2"/>
</dbReference>
<keyword evidence="5" id="KW-1003">Cell membrane</keyword>
<feature type="transmembrane region" description="Helical" evidence="10">
    <location>
        <begin position="60"/>
        <end position="79"/>
    </location>
</feature>
<dbReference type="SMART" id="SM00091">
    <property type="entry name" value="PAS"/>
    <property type="match status" value="2"/>
</dbReference>
<evidence type="ECO:0000256" key="3">
    <source>
        <dbReference type="ARBA" id="ARBA00004665"/>
    </source>
</evidence>
<dbReference type="Gene3D" id="3.20.20.450">
    <property type="entry name" value="EAL domain"/>
    <property type="match status" value="1"/>
</dbReference>
<keyword evidence="6 10" id="KW-0812">Transmembrane</keyword>
<evidence type="ECO:0000259" key="11">
    <source>
        <dbReference type="PROSITE" id="PS50112"/>
    </source>
</evidence>
<dbReference type="InterPro" id="IPR013656">
    <property type="entry name" value="PAS_4"/>
</dbReference>
<dbReference type="InterPro" id="IPR007895">
    <property type="entry name" value="MASE1"/>
</dbReference>
<dbReference type="InterPro" id="IPR052155">
    <property type="entry name" value="Biofilm_reg_signaling"/>
</dbReference>
<dbReference type="PANTHER" id="PTHR44757:SF4">
    <property type="entry name" value="DIGUANYLATE CYCLASE DGCE-RELATED"/>
    <property type="match status" value="1"/>
</dbReference>
<feature type="domain" description="PAC" evidence="12">
    <location>
        <begin position="518"/>
        <end position="570"/>
    </location>
</feature>
<comment type="cofactor">
    <cofactor evidence="1">
        <name>Mg(2+)</name>
        <dbReference type="ChEBI" id="CHEBI:18420"/>
    </cofactor>
</comment>
<name>A0A0U5L7Z9_9GAMM</name>
<proteinExistence type="predicted"/>
<dbReference type="FunFam" id="3.30.70.270:FF:000001">
    <property type="entry name" value="Diguanylate cyclase domain protein"/>
    <property type="match status" value="1"/>
</dbReference>
<dbReference type="AlphaFoldDB" id="A0A0U5L7Z9"/>
<evidence type="ECO:0000256" key="10">
    <source>
        <dbReference type="SAM" id="Phobius"/>
    </source>
</evidence>
<dbReference type="CDD" id="cd01949">
    <property type="entry name" value="GGDEF"/>
    <property type="match status" value="1"/>
</dbReference>
<organism evidence="15 16">
    <name type="scientific">Duffyella gerundensis</name>
    <dbReference type="NCBI Taxonomy" id="1619313"/>
    <lineage>
        <taxon>Bacteria</taxon>
        <taxon>Pseudomonadati</taxon>
        <taxon>Pseudomonadota</taxon>
        <taxon>Gammaproteobacteria</taxon>
        <taxon>Enterobacterales</taxon>
        <taxon>Erwiniaceae</taxon>
        <taxon>Duffyella</taxon>
    </lineage>
</organism>
<dbReference type="InterPro" id="IPR043128">
    <property type="entry name" value="Rev_trsase/Diguanyl_cyclase"/>
</dbReference>
<feature type="domain" description="EAL" evidence="13">
    <location>
        <begin position="740"/>
        <end position="994"/>
    </location>
</feature>
<accession>A0A0U5L7Z9</accession>
<dbReference type="SUPFAM" id="SSF55073">
    <property type="entry name" value="Nucleotide cyclase"/>
    <property type="match status" value="1"/>
</dbReference>
<feature type="transmembrane region" description="Helical" evidence="10">
    <location>
        <begin position="20"/>
        <end position="48"/>
    </location>
</feature>
<dbReference type="Pfam" id="PF08448">
    <property type="entry name" value="PAS_4"/>
    <property type="match status" value="1"/>
</dbReference>
<dbReference type="NCBIfam" id="TIGR00229">
    <property type="entry name" value="sensory_box"/>
    <property type="match status" value="2"/>
</dbReference>
<reference evidence="16" key="1">
    <citation type="submission" date="2015-11" db="EMBL/GenBank/DDBJ databases">
        <authorList>
            <person name="Blom J."/>
        </authorList>
    </citation>
    <scope>NUCLEOTIDE SEQUENCE [LARGE SCALE GENOMIC DNA]</scope>
</reference>
<dbReference type="InterPro" id="IPR000700">
    <property type="entry name" value="PAS-assoc_C"/>
</dbReference>
<dbReference type="NCBIfam" id="TIGR00254">
    <property type="entry name" value="GGDEF"/>
    <property type="match status" value="1"/>
</dbReference>
<evidence type="ECO:0000256" key="1">
    <source>
        <dbReference type="ARBA" id="ARBA00001946"/>
    </source>
</evidence>
<protein>
    <recommendedName>
        <fullName evidence="4">diguanylate cyclase</fullName>
        <ecNumber evidence="4">2.7.7.65</ecNumber>
    </recommendedName>
</protein>
<dbReference type="Gene3D" id="3.30.70.270">
    <property type="match status" value="1"/>
</dbReference>
<evidence type="ECO:0000256" key="6">
    <source>
        <dbReference type="ARBA" id="ARBA00022692"/>
    </source>
</evidence>
<dbReference type="SUPFAM" id="SSF55785">
    <property type="entry name" value="PYP-like sensor domain (PAS domain)"/>
    <property type="match status" value="2"/>
</dbReference>
<feature type="transmembrane region" description="Helical" evidence="10">
    <location>
        <begin position="235"/>
        <end position="255"/>
    </location>
</feature>
<dbReference type="SMART" id="SM00267">
    <property type="entry name" value="GGDEF"/>
    <property type="match status" value="1"/>
</dbReference>
<dbReference type="SMART" id="SM00086">
    <property type="entry name" value="PAC"/>
    <property type="match status" value="2"/>
</dbReference>
<dbReference type="GO" id="GO:0006355">
    <property type="term" value="P:regulation of DNA-templated transcription"/>
    <property type="evidence" value="ECO:0007669"/>
    <property type="project" value="InterPro"/>
</dbReference>
<dbReference type="PROSITE" id="PS50113">
    <property type="entry name" value="PAC"/>
    <property type="match status" value="2"/>
</dbReference>
<keyword evidence="8 10" id="KW-0472">Membrane</keyword>
<dbReference type="RefSeq" id="WP_067432115.1">
    <property type="nucleotide sequence ID" value="NZ_LN907827.1"/>
</dbReference>
<evidence type="ECO:0000256" key="5">
    <source>
        <dbReference type="ARBA" id="ARBA00022475"/>
    </source>
</evidence>
<keyword evidence="16" id="KW-1185">Reference proteome</keyword>
<dbReference type="InterPro" id="IPR000160">
    <property type="entry name" value="GGDEF_dom"/>
</dbReference>
<dbReference type="InterPro" id="IPR001633">
    <property type="entry name" value="EAL_dom"/>
</dbReference>
<evidence type="ECO:0000313" key="16">
    <source>
        <dbReference type="Proteomes" id="UP000059419"/>
    </source>
</evidence>
<dbReference type="GO" id="GO:0052621">
    <property type="term" value="F:diguanylate cyclase activity"/>
    <property type="evidence" value="ECO:0007669"/>
    <property type="project" value="UniProtKB-EC"/>
</dbReference>
<sequence>MITDRFGFGHTATQRFSTAAALGGICFLLALFCLQLIAVSGAIPPLWLPTALMTVIAFRLNWADAALTLLFCFISVMLANTLMTGLAWINVAYALVNLLQAALGGMLLRLLLNRRAPLETLYDWCKLLLAAGIITPFLGGFLALWLLGGNGSFFATWVIAEIIGMLAIAPVCLLWQPRMLRQQVSRRQLFETLLCIVVSLSACYVALRFLPWPFTFIIVILFTCAVRLPRFAAFVVFLVNAAMISVLLSLQLVVLHIDAVWLSHTALWLPFLLILLPSHMMSLVMHSFRAEKAHISESELRFRHAMEYSTIGMAMVSPEGRWLSVNDALCQLLGYPQAELMQMTFQQLTHPDDISSNVAAMQRILAGEGDSYLMEKRYIRRDGETVWANLSSSLVRNNKGEPLYFISQLQDITELKRTEETNRCLMERVTQANAALFAEKERMHITLDSIGEAVISTNEEMLVTFMNPVAERMSGWSQEEAAGKALSDILHITRGVNGARIENLLLCALPADKTATEVDEELVLHSAHHEQFDIQYSLTPLKTEEGRHIGTVMVIRDVSESRETLRQLTYSASHDILTRLPNRASFEQQLRQLLQNISGSQQHVLVFIDLDRFKAVNDTAGHAAGDALLCELSTLMLHHLHGNDVIARLGGDEFGVLLPDCTLRSASDLIQRLINAVNHYAFQWQGNIYQVGASAGMTQIDATNCQSSDVMSQADAACYHAKHNGRGQLQVYQHHHASIVARPASALTAAEVEKMPIRLLSWAVTPPGKTQSVSFYLLEVERLADASWPLDENSWQNALQETALQLAFDRNLMRHFFAHYAQPLASKAITLALPFTAAALRDEAFVTELLALLHASPLPPAQLIVVIETAALLADSSRLPQTIAQLKHSGCRIMLQNFGRHLDAFNQFHGAAIDYIMMSPDLVATVHASLMDEMLVSIIHGQAEKRQIITLAGPVELPAALTTLNTIGINGVWGNAIGERQPVHHLVQNSYFAIK</sequence>
<dbReference type="SMART" id="SM00052">
    <property type="entry name" value="EAL"/>
    <property type="match status" value="1"/>
</dbReference>
<comment type="subcellular location">
    <subcellularLocation>
        <location evidence="2">Cell membrane</location>
        <topology evidence="2">Multi-pass membrane protein</topology>
    </subcellularLocation>
</comment>
<keyword evidence="7 10" id="KW-1133">Transmembrane helix</keyword>
<evidence type="ECO:0000259" key="13">
    <source>
        <dbReference type="PROSITE" id="PS50883"/>
    </source>
</evidence>
<dbReference type="Pfam" id="PF00563">
    <property type="entry name" value="EAL"/>
    <property type="match status" value="1"/>
</dbReference>
<dbReference type="InterPro" id="IPR035965">
    <property type="entry name" value="PAS-like_dom_sf"/>
</dbReference>
<evidence type="ECO:0000259" key="12">
    <source>
        <dbReference type="PROSITE" id="PS50113"/>
    </source>
</evidence>
<evidence type="ECO:0000256" key="2">
    <source>
        <dbReference type="ARBA" id="ARBA00004651"/>
    </source>
</evidence>
<dbReference type="EMBL" id="LN907827">
    <property type="protein sequence ID" value="CUU24631.1"/>
    <property type="molecule type" value="Genomic_DNA"/>
</dbReference>
<feature type="domain" description="PAC" evidence="12">
    <location>
        <begin position="372"/>
        <end position="424"/>
    </location>
</feature>
<feature type="transmembrane region" description="Helical" evidence="10">
    <location>
        <begin position="267"/>
        <end position="288"/>
    </location>
</feature>
<dbReference type="InterPro" id="IPR035919">
    <property type="entry name" value="EAL_sf"/>
</dbReference>
<evidence type="ECO:0000256" key="4">
    <source>
        <dbReference type="ARBA" id="ARBA00012528"/>
    </source>
</evidence>
<gene>
    <name evidence="15" type="ORF">EM595_2398</name>
</gene>